<evidence type="ECO:0000259" key="2">
    <source>
        <dbReference type="PROSITE" id="PS51831"/>
    </source>
</evidence>
<evidence type="ECO:0000313" key="4">
    <source>
        <dbReference type="EMBL" id="AEV30336.1"/>
    </source>
</evidence>
<dbReference type="Proteomes" id="UP000005632">
    <property type="component" value="Chromosome"/>
</dbReference>
<keyword evidence="5" id="KW-1185">Reference proteome</keyword>
<dbReference type="eggNOG" id="COG2206">
    <property type="taxonomic scope" value="Bacteria"/>
</dbReference>
<proteinExistence type="predicted"/>
<dbReference type="CDD" id="cd00130">
    <property type="entry name" value="PAS"/>
    <property type="match status" value="1"/>
</dbReference>
<dbReference type="PROSITE" id="PS51832">
    <property type="entry name" value="HD_GYP"/>
    <property type="match status" value="1"/>
</dbReference>
<dbReference type="InterPro" id="IPR029787">
    <property type="entry name" value="Nucleotide_cyclase"/>
</dbReference>
<accession>G8QUM8</accession>
<dbReference type="SMART" id="SM00471">
    <property type="entry name" value="HDc"/>
    <property type="match status" value="1"/>
</dbReference>
<dbReference type="SMART" id="SM00267">
    <property type="entry name" value="GGDEF"/>
    <property type="match status" value="1"/>
</dbReference>
<dbReference type="eggNOG" id="COG2199">
    <property type="taxonomic scope" value="Bacteria"/>
</dbReference>
<name>G8QUM8_SPHPG</name>
<gene>
    <name evidence="4" type="ordered locus">SpiGrapes_2575</name>
</gene>
<dbReference type="HOGENOM" id="CLU_000445_92_5_12"/>
<dbReference type="SUPFAM" id="SSF109604">
    <property type="entry name" value="HD-domain/PDEase-like"/>
    <property type="match status" value="1"/>
</dbReference>
<dbReference type="Pfam" id="PF13188">
    <property type="entry name" value="PAS_8"/>
    <property type="match status" value="2"/>
</dbReference>
<feature type="domain" description="GGDEF" evidence="1">
    <location>
        <begin position="467"/>
        <end position="598"/>
    </location>
</feature>
<dbReference type="PANTHER" id="PTHR43155">
    <property type="entry name" value="CYCLIC DI-GMP PHOSPHODIESTERASE PA4108-RELATED"/>
    <property type="match status" value="1"/>
</dbReference>
<organism evidence="4 5">
    <name type="scientific">Sphaerochaeta pleomorpha (strain ATCC BAA-1885 / DSM 22778 / Grapes)</name>
    <dbReference type="NCBI Taxonomy" id="158190"/>
    <lineage>
        <taxon>Bacteria</taxon>
        <taxon>Pseudomonadati</taxon>
        <taxon>Spirochaetota</taxon>
        <taxon>Spirochaetia</taxon>
        <taxon>Spirochaetales</taxon>
        <taxon>Sphaerochaetaceae</taxon>
        <taxon>Sphaerochaeta</taxon>
    </lineage>
</organism>
<dbReference type="Pfam" id="PF10114">
    <property type="entry name" value="PocR"/>
    <property type="match status" value="1"/>
</dbReference>
<dbReference type="AlphaFoldDB" id="G8QUM8"/>
<dbReference type="Gene3D" id="3.30.450.20">
    <property type="entry name" value="PAS domain"/>
    <property type="match status" value="2"/>
</dbReference>
<feature type="domain" description="HD" evidence="2">
    <location>
        <begin position="610"/>
        <end position="732"/>
    </location>
</feature>
<evidence type="ECO:0000259" key="3">
    <source>
        <dbReference type="PROSITE" id="PS51832"/>
    </source>
</evidence>
<dbReference type="CDD" id="cd00077">
    <property type="entry name" value="HDc"/>
    <property type="match status" value="1"/>
</dbReference>
<dbReference type="InterPro" id="IPR000014">
    <property type="entry name" value="PAS"/>
</dbReference>
<dbReference type="InterPro" id="IPR000160">
    <property type="entry name" value="GGDEF_dom"/>
</dbReference>
<protein>
    <submittedName>
        <fullName evidence="4">Diguanylate cyclase (GGDEF) domain-containing protein</fullName>
    </submittedName>
</protein>
<dbReference type="NCBIfam" id="TIGR00254">
    <property type="entry name" value="GGDEF"/>
    <property type="match status" value="1"/>
</dbReference>
<dbReference type="CDD" id="cd01949">
    <property type="entry name" value="GGDEF"/>
    <property type="match status" value="1"/>
</dbReference>
<dbReference type="SMART" id="SM00091">
    <property type="entry name" value="PAS"/>
    <property type="match status" value="2"/>
</dbReference>
<dbReference type="eggNOG" id="COG4936">
    <property type="taxonomic scope" value="Bacteria"/>
</dbReference>
<dbReference type="Pfam" id="PF00990">
    <property type="entry name" value="GGDEF"/>
    <property type="match status" value="1"/>
</dbReference>
<dbReference type="PROSITE" id="PS50887">
    <property type="entry name" value="GGDEF"/>
    <property type="match status" value="1"/>
</dbReference>
<sequence length="778" mass="89380">MKAKKLDYLDFEKVNILLEGFNQATGFVTAILDLEGNILSNSGWREICTFYHREHPETAKKCTISDTLLANRLGEGSDYHFYKCMNGLVDVAVPIVIKGDHVANLFSGQFFFEKPDSSFFEKQADTYGFEKSAYLESLAKVPVVSQEKVKIVMDFLLNMTQMISEMALQRLEQMELNEVRIKSESALRESEEKYRVFFNTFPLGITILDHSGKLVEYNARAAELLSISTIHNEVPTLDESNWHAIRPDGTTMTSEEFPRALACKENRIVGNIEMGLIKPNDDITWLNVTAAPLYLENYSMVVSYNDITLRRKAEFDYQTLFREMLDGYVLYEICFDASQKPVDYRFLDVNPAFELLSGLKALQVLGTSAKEILPGSKRNLIEEYNKVVISSIPATFEDYSDFLKKYFEIKVFLSSPNQLSCIFVDITERKQVEMHMEYQHNHDFLTKLYTRGFWEKEYKRLEDKRFLPISIILADTNGLKFINDSFGHAMGDEVLRKTAELLRASCRPDDVVARYGGDEFIILLPNTDHVEAELRIKEIEAKAKSIMISSIQLTLAFGYQTRYTVEEDFMSLFRIAEDMMYRNKLYESASDKYKKIGLVINSLFAKSVRESKHSKRVSELCEFIAEKLKMSSKEINRMRIAGLMHDIGKIGISENILNNPGKLNPKEWEEMKRHPETGYRILSASNDFSDIATAILEHHERWDGKGYPRGLSGEAISIQARVITIADAYDAMTSERAYRKPMDIEDAIKEISRCSGTQFDPMVATVFLEYYHEFASRE</sequence>
<dbReference type="Pfam" id="PF13487">
    <property type="entry name" value="HD_5"/>
    <property type="match status" value="1"/>
</dbReference>
<feature type="domain" description="HD-GYP" evidence="3">
    <location>
        <begin position="588"/>
        <end position="778"/>
    </location>
</feature>
<dbReference type="InterPro" id="IPR037522">
    <property type="entry name" value="HD_GYP_dom"/>
</dbReference>
<dbReference type="SUPFAM" id="SSF55073">
    <property type="entry name" value="Nucleotide cyclase"/>
    <property type="match status" value="1"/>
</dbReference>
<evidence type="ECO:0000259" key="1">
    <source>
        <dbReference type="PROSITE" id="PS50887"/>
    </source>
</evidence>
<dbReference type="InterPro" id="IPR006674">
    <property type="entry name" value="HD_domain"/>
</dbReference>
<dbReference type="InterPro" id="IPR043128">
    <property type="entry name" value="Rev_trsase/Diguanyl_cyclase"/>
</dbReference>
<dbReference type="Gene3D" id="1.10.3210.10">
    <property type="entry name" value="Hypothetical protein af1432"/>
    <property type="match status" value="1"/>
</dbReference>
<dbReference type="RefSeq" id="WP_014271176.1">
    <property type="nucleotide sequence ID" value="NC_016633.1"/>
</dbReference>
<reference evidence="4 5" key="1">
    <citation type="submission" date="2011-11" db="EMBL/GenBank/DDBJ databases">
        <title>Complete sequence of Spirochaeta sp. grapes.</title>
        <authorList>
            <consortium name="US DOE Joint Genome Institute"/>
            <person name="Lucas S."/>
            <person name="Han J."/>
            <person name="Lapidus A."/>
            <person name="Cheng J.-F."/>
            <person name="Goodwin L."/>
            <person name="Pitluck S."/>
            <person name="Peters L."/>
            <person name="Ovchinnikova G."/>
            <person name="Munk A.C."/>
            <person name="Detter J.C."/>
            <person name="Han C."/>
            <person name="Tapia R."/>
            <person name="Land M."/>
            <person name="Hauser L."/>
            <person name="Kyrpides N."/>
            <person name="Ivanova N."/>
            <person name="Pagani I."/>
            <person name="Ritalahtilisa K."/>
            <person name="Loeffler F."/>
            <person name="Woyke T."/>
        </authorList>
    </citation>
    <scope>NUCLEOTIDE SEQUENCE [LARGE SCALE GENOMIC DNA]</scope>
    <source>
        <strain evidence="5">ATCC BAA-1885 / DSM 22778 / Grapes</strain>
    </source>
</reference>
<dbReference type="STRING" id="158190.SpiGrapes_2575"/>
<dbReference type="InterPro" id="IPR018771">
    <property type="entry name" value="PocR_dom"/>
</dbReference>
<dbReference type="OrthoDB" id="9781505at2"/>
<dbReference type="KEGG" id="sgp:SpiGrapes_2575"/>
<dbReference type="InterPro" id="IPR035965">
    <property type="entry name" value="PAS-like_dom_sf"/>
</dbReference>
<dbReference type="PROSITE" id="PS51831">
    <property type="entry name" value="HD"/>
    <property type="match status" value="1"/>
</dbReference>
<dbReference type="PANTHER" id="PTHR43155:SF2">
    <property type="entry name" value="CYCLIC DI-GMP PHOSPHODIESTERASE PA4108"/>
    <property type="match status" value="1"/>
</dbReference>
<dbReference type="SUPFAM" id="SSF55785">
    <property type="entry name" value="PYP-like sensor domain (PAS domain)"/>
    <property type="match status" value="2"/>
</dbReference>
<dbReference type="InterPro" id="IPR003607">
    <property type="entry name" value="HD/PDEase_dom"/>
</dbReference>
<dbReference type="EMBL" id="CP003155">
    <property type="protein sequence ID" value="AEV30336.1"/>
    <property type="molecule type" value="Genomic_DNA"/>
</dbReference>
<dbReference type="Gene3D" id="3.30.70.270">
    <property type="match status" value="1"/>
</dbReference>
<evidence type="ECO:0000313" key="5">
    <source>
        <dbReference type="Proteomes" id="UP000005632"/>
    </source>
</evidence>